<dbReference type="AlphaFoldDB" id="M8BR04"/>
<dbReference type="InterPro" id="IPR029058">
    <property type="entry name" value="AB_hydrolase_fold"/>
</dbReference>
<dbReference type="InterPro" id="IPR007130">
    <property type="entry name" value="DAGAT"/>
</dbReference>
<comment type="similarity">
    <text evidence="1">Belongs to the diacylglycerol acyltransferase family.</text>
</comment>
<dbReference type="GO" id="GO:0004144">
    <property type="term" value="F:diacylglycerol O-acyltransferase activity"/>
    <property type="evidence" value="ECO:0007669"/>
    <property type="project" value="UniProtKB-ARBA"/>
</dbReference>
<dbReference type="EnsemblPlants" id="EMT27435">
    <property type="protein sequence ID" value="EMT27435"/>
    <property type="gene ID" value="F775_06623"/>
</dbReference>
<sequence>MSATIATPTPLQLQIRVAPEAPRTRWRATTCRARPASLPDAQVVTGRKGVSEYVEAAQQLTRWPDGGPPRWFSPLECGGAGGRISGAPTLLYLPGIDGVGLGLIRHHEALAKIFVLWCLHIPVKDRTSFEGLVEYVERTVKLESSRAPDRPVYLVGESIGACIALAGAARNRDTDLVLILVNPGTSFHKSKLQSLSAFLDLIPEPFHLNSPEFLNFLTENFMQMLLTFIGRGTYLEEGGQALSEFLVDVLPRETIVWKLQMLRIASSFVNSRLHAVRAQTLVLARLDLKWAQFFSGYDVLLPSREEAQRLQSMLENCRVRHFRDNGHTILLEGGFDIVTTIKGAEYYRRSSQTDFIADYLPPTPSELKKILDSFGILNFANLVMLSTLPDGKIVRGLAGLPEEGPVVLVGYHMLMALELVPLVAGVLSSTGINLRGLGHPFLFNKYSEQLLPESSLFDVCRILGAVPVTTFNFYKLLSEKHFVLLYPGGAREVLHRKGEEYKLFWPEQPEFVRMASRFGAKIIPFGVVGEDDICDVLLDYNDLLKLPFYDIMDKKLNKDSVKLRADCTGEIQNQPIHPMVVLPKVPGRFYFIFGKPIETRGREMELTEKENAQHMYLHVKSEVENCIKYLKEKREEDPYRSILPRLLYQALNIAQNLFRGEDKTTKKGKVKKGRAFVLPHCYDVFKDEEKWENRDGLEVPKKTKTTIDVVLDDDDEASSGGGKRSPTPNSVAYCKPKIPNRDSANTVRVFNDDRALEDEEEEEEDGA</sequence>
<dbReference type="GO" id="GO:0016020">
    <property type="term" value="C:membrane"/>
    <property type="evidence" value="ECO:0007669"/>
    <property type="project" value="TreeGrafter"/>
</dbReference>
<dbReference type="SUPFAM" id="SSF53474">
    <property type="entry name" value="alpha/beta-Hydrolases"/>
    <property type="match status" value="1"/>
</dbReference>
<accession>M8BR04</accession>
<organism evidence="5">
    <name type="scientific">Aegilops tauschii</name>
    <name type="common">Tausch's goatgrass</name>
    <name type="synonym">Aegilops squarrosa</name>
    <dbReference type="NCBI Taxonomy" id="37682"/>
    <lineage>
        <taxon>Eukaryota</taxon>
        <taxon>Viridiplantae</taxon>
        <taxon>Streptophyta</taxon>
        <taxon>Embryophyta</taxon>
        <taxon>Tracheophyta</taxon>
        <taxon>Spermatophyta</taxon>
        <taxon>Magnoliopsida</taxon>
        <taxon>Liliopsida</taxon>
        <taxon>Poales</taxon>
        <taxon>Poaceae</taxon>
        <taxon>BOP clade</taxon>
        <taxon>Pooideae</taxon>
        <taxon>Triticodae</taxon>
        <taxon>Triticeae</taxon>
        <taxon>Triticinae</taxon>
        <taxon>Aegilops</taxon>
    </lineage>
</organism>
<evidence type="ECO:0000256" key="1">
    <source>
        <dbReference type="ARBA" id="ARBA00005420"/>
    </source>
</evidence>
<dbReference type="GO" id="GO:0019432">
    <property type="term" value="P:triglyceride biosynthetic process"/>
    <property type="evidence" value="ECO:0007669"/>
    <property type="project" value="UniProtKB-ARBA"/>
</dbReference>
<dbReference type="Pfam" id="PF03982">
    <property type="entry name" value="DAGAT"/>
    <property type="match status" value="1"/>
</dbReference>
<name>M8BR04_AEGTA</name>
<feature type="region of interest" description="Disordered" evidence="4">
    <location>
        <begin position="711"/>
        <end position="767"/>
    </location>
</feature>
<evidence type="ECO:0000256" key="2">
    <source>
        <dbReference type="ARBA" id="ARBA00022679"/>
    </source>
</evidence>
<protein>
    <recommendedName>
        <fullName evidence="6">Serine aminopeptidase S33 domain-containing protein</fullName>
    </recommendedName>
</protein>
<feature type="compositionally biased region" description="Acidic residues" evidence="4">
    <location>
        <begin position="755"/>
        <end position="767"/>
    </location>
</feature>
<dbReference type="Gene3D" id="3.40.50.1820">
    <property type="entry name" value="alpha/beta hydrolase"/>
    <property type="match status" value="1"/>
</dbReference>
<dbReference type="PANTHER" id="PTHR22753">
    <property type="entry name" value="TRANSMEMBRANE PROTEIN 68"/>
    <property type="match status" value="1"/>
</dbReference>
<keyword evidence="3" id="KW-0012">Acyltransferase</keyword>
<dbReference type="PANTHER" id="PTHR22753:SF39">
    <property type="entry name" value="SERINE AMINOPEPTIDASE S33 DOMAIN-CONTAINING PROTEIN"/>
    <property type="match status" value="1"/>
</dbReference>
<proteinExistence type="inferred from homology"/>
<evidence type="ECO:0000256" key="3">
    <source>
        <dbReference type="ARBA" id="ARBA00023315"/>
    </source>
</evidence>
<reference evidence="5" key="1">
    <citation type="submission" date="2015-06" db="UniProtKB">
        <authorList>
            <consortium name="EnsemblPlants"/>
        </authorList>
    </citation>
    <scope>IDENTIFICATION</scope>
</reference>
<evidence type="ECO:0008006" key="6">
    <source>
        <dbReference type="Google" id="ProtNLM"/>
    </source>
</evidence>
<evidence type="ECO:0000256" key="4">
    <source>
        <dbReference type="SAM" id="MobiDB-lite"/>
    </source>
</evidence>
<evidence type="ECO:0000313" key="5">
    <source>
        <dbReference type="EnsemblPlants" id="EMT27435"/>
    </source>
</evidence>
<dbReference type="CDD" id="cd07987">
    <property type="entry name" value="LPLAT_MGAT-like"/>
    <property type="match status" value="1"/>
</dbReference>
<keyword evidence="2" id="KW-0808">Transferase</keyword>